<evidence type="ECO:0000256" key="1">
    <source>
        <dbReference type="SAM" id="Phobius"/>
    </source>
</evidence>
<keyword evidence="1" id="KW-0812">Transmembrane</keyword>
<feature type="transmembrane region" description="Helical" evidence="1">
    <location>
        <begin position="51"/>
        <end position="72"/>
    </location>
</feature>
<dbReference type="AlphaFoldDB" id="A0A2S9J4E8"/>
<sequence>MGMFAESLIIALPRFIYFGKDSSFLSEEIGVVMYIYMWMHARDITVLYHDIAVMSCVLLLFSLDIRVMYYALTMPARYL</sequence>
<reference evidence="2 3" key="1">
    <citation type="submission" date="2018-02" db="EMBL/GenBank/DDBJ databases">
        <title>The draft genome of Sphingobacterium sp. 5JN-11.</title>
        <authorList>
            <person name="Liu L."/>
            <person name="Li L."/>
            <person name="Liang L."/>
            <person name="Zhang X."/>
            <person name="Wang T."/>
        </authorList>
    </citation>
    <scope>NUCLEOTIDE SEQUENCE [LARGE SCALE GENOMIC DNA]</scope>
    <source>
        <strain evidence="2 3">5JN-11</strain>
    </source>
</reference>
<accession>A0A2S9J4E8</accession>
<keyword evidence="1" id="KW-0472">Membrane</keyword>
<organism evidence="2 3">
    <name type="scientific">Sphingobacterium haloxyli</name>
    <dbReference type="NCBI Taxonomy" id="2100533"/>
    <lineage>
        <taxon>Bacteria</taxon>
        <taxon>Pseudomonadati</taxon>
        <taxon>Bacteroidota</taxon>
        <taxon>Sphingobacteriia</taxon>
        <taxon>Sphingobacteriales</taxon>
        <taxon>Sphingobacteriaceae</taxon>
        <taxon>Sphingobacterium</taxon>
    </lineage>
</organism>
<comment type="caution">
    <text evidence="2">The sequence shown here is derived from an EMBL/GenBank/DDBJ whole genome shotgun (WGS) entry which is preliminary data.</text>
</comment>
<dbReference type="EMBL" id="PVBQ01000006">
    <property type="protein sequence ID" value="PRD47645.1"/>
    <property type="molecule type" value="Genomic_DNA"/>
</dbReference>
<dbReference type="RefSeq" id="WP_105716868.1">
    <property type="nucleotide sequence ID" value="NZ_PVBQ01000006.1"/>
</dbReference>
<dbReference type="Proteomes" id="UP000239711">
    <property type="component" value="Unassembled WGS sequence"/>
</dbReference>
<keyword evidence="1" id="KW-1133">Transmembrane helix</keyword>
<protein>
    <submittedName>
        <fullName evidence="2">Uncharacterized protein</fullName>
    </submittedName>
</protein>
<gene>
    <name evidence="2" type="ORF">C5745_10080</name>
</gene>
<evidence type="ECO:0000313" key="2">
    <source>
        <dbReference type="EMBL" id="PRD47645.1"/>
    </source>
</evidence>
<keyword evidence="3" id="KW-1185">Reference proteome</keyword>
<evidence type="ECO:0000313" key="3">
    <source>
        <dbReference type="Proteomes" id="UP000239711"/>
    </source>
</evidence>
<proteinExistence type="predicted"/>
<name>A0A2S9J4E8_9SPHI</name>